<dbReference type="GO" id="GO:0008725">
    <property type="term" value="F:DNA-3-methyladenine glycosylase activity"/>
    <property type="evidence" value="ECO:0007669"/>
    <property type="project" value="InterPro"/>
</dbReference>
<dbReference type="PANTHER" id="PTHR30037:SF4">
    <property type="entry name" value="DNA-3-METHYLADENINE GLYCOSYLASE I"/>
    <property type="match status" value="1"/>
</dbReference>
<feature type="binding site" evidence="1">
    <location>
        <position position="177"/>
    </location>
    <ligand>
        <name>Zn(2+)</name>
        <dbReference type="ChEBI" id="CHEBI:29105"/>
    </ligand>
</feature>
<feature type="binding site" evidence="1">
    <location>
        <position position="5"/>
    </location>
    <ligand>
        <name>Zn(2+)</name>
        <dbReference type="ChEBI" id="CHEBI:29105"/>
    </ligand>
</feature>
<reference evidence="2" key="1">
    <citation type="submission" date="2021-11" db="EMBL/GenBank/DDBJ databases">
        <title>Vibrio ZSDE26 sp. nov. and Vibrio ZSDZ34 sp. nov., isolated from coastal seawater in Qingdao.</title>
        <authorList>
            <person name="Zhang P."/>
        </authorList>
    </citation>
    <scope>NUCLEOTIDE SEQUENCE</scope>
    <source>
        <strain evidence="2">ZSDZ34</strain>
    </source>
</reference>
<proteinExistence type="predicted"/>
<feature type="binding site" evidence="1">
    <location>
        <position position="181"/>
    </location>
    <ligand>
        <name>Zn(2+)</name>
        <dbReference type="ChEBI" id="CHEBI:29105"/>
    </ligand>
</feature>
<keyword evidence="1" id="KW-0862">Zinc</keyword>
<evidence type="ECO:0000313" key="3">
    <source>
        <dbReference type="Proteomes" id="UP001139488"/>
    </source>
</evidence>
<protein>
    <submittedName>
        <fullName evidence="2">DNA-3-methyladenine glycosylase I</fullName>
    </submittedName>
</protein>
<dbReference type="GO" id="GO:0046872">
    <property type="term" value="F:metal ion binding"/>
    <property type="evidence" value="ECO:0007669"/>
    <property type="project" value="UniProtKB-KW"/>
</dbReference>
<feature type="binding site" evidence="1">
    <location>
        <position position="19"/>
    </location>
    <ligand>
        <name>Zn(2+)</name>
        <dbReference type="ChEBI" id="CHEBI:29105"/>
    </ligand>
</feature>
<dbReference type="Pfam" id="PF03352">
    <property type="entry name" value="Adenine_glyco"/>
    <property type="match status" value="1"/>
</dbReference>
<keyword evidence="3" id="KW-1185">Reference proteome</keyword>
<evidence type="ECO:0000313" key="2">
    <source>
        <dbReference type="EMBL" id="MCJ2377523.1"/>
    </source>
</evidence>
<sequence>MCKRCPWLDESKPDYVEYHDKEWGVPVLDDKTMFEFLVLESAQAGLSWYTILKRREGYRNAFANFDVDKVACFTKEDEARLVIDSGIIRNRAKISATINNAKCYQEIQREFGSFVNYIWGFVGNRVIVNQWSSLEDYPATSPVSDALSKDMKKRGFKFVGSTILYAHLQAAGLINDHSVDCYRRQKIIDSYENLGLQWQDG</sequence>
<accession>A0A9X1WBH2</accession>
<name>A0A9X1WBH2_9VIBR</name>
<keyword evidence="1" id="KW-0479">Metal-binding</keyword>
<gene>
    <name evidence="2" type="ORF">LNL84_11835</name>
</gene>
<dbReference type="EMBL" id="JAJNNZ010000008">
    <property type="protein sequence ID" value="MCJ2377523.1"/>
    <property type="molecule type" value="Genomic_DNA"/>
</dbReference>
<organism evidence="2 3">
    <name type="scientific">Vibrio gelatinilyticus</name>
    <dbReference type="NCBI Taxonomy" id="2893468"/>
    <lineage>
        <taxon>Bacteria</taxon>
        <taxon>Pseudomonadati</taxon>
        <taxon>Pseudomonadota</taxon>
        <taxon>Gammaproteobacteria</taxon>
        <taxon>Vibrionales</taxon>
        <taxon>Vibrionaceae</taxon>
        <taxon>Vibrio</taxon>
    </lineage>
</organism>
<dbReference type="Proteomes" id="UP001139488">
    <property type="component" value="Unassembled WGS sequence"/>
</dbReference>
<dbReference type="RefSeq" id="WP_244357583.1">
    <property type="nucleotide sequence ID" value="NZ_JAJNNZ010000008.1"/>
</dbReference>
<dbReference type="InterPro" id="IPR052891">
    <property type="entry name" value="DNA-3mA_glycosylase"/>
</dbReference>
<dbReference type="SUPFAM" id="SSF48150">
    <property type="entry name" value="DNA-glycosylase"/>
    <property type="match status" value="1"/>
</dbReference>
<dbReference type="InterPro" id="IPR011257">
    <property type="entry name" value="DNA_glycosylase"/>
</dbReference>
<dbReference type="Gene3D" id="1.10.340.30">
    <property type="entry name" value="Hypothetical protein, domain 2"/>
    <property type="match status" value="1"/>
</dbReference>
<evidence type="ECO:0000256" key="1">
    <source>
        <dbReference type="PIRSR" id="PIRSR605019-1"/>
    </source>
</evidence>
<dbReference type="GO" id="GO:0006284">
    <property type="term" value="P:base-excision repair"/>
    <property type="evidence" value="ECO:0007669"/>
    <property type="project" value="InterPro"/>
</dbReference>
<dbReference type="InterPro" id="IPR005019">
    <property type="entry name" value="Adenine_glyco"/>
</dbReference>
<dbReference type="PANTHER" id="PTHR30037">
    <property type="entry name" value="DNA-3-METHYLADENINE GLYCOSYLASE 1"/>
    <property type="match status" value="1"/>
</dbReference>
<comment type="caution">
    <text evidence="2">The sequence shown here is derived from an EMBL/GenBank/DDBJ whole genome shotgun (WGS) entry which is preliminary data.</text>
</comment>
<dbReference type="AlphaFoldDB" id="A0A9X1WBH2"/>